<protein>
    <submittedName>
        <fullName evidence="8">Lauroyl acyltransferase</fullName>
    </submittedName>
</protein>
<dbReference type="KEGG" id="mgin:FRZ54_18805"/>
<comment type="subcellular location">
    <subcellularLocation>
        <location evidence="1">Cell inner membrane</location>
    </subcellularLocation>
</comment>
<evidence type="ECO:0000256" key="6">
    <source>
        <dbReference type="ARBA" id="ARBA00023315"/>
    </source>
</evidence>
<proteinExistence type="predicted"/>
<dbReference type="AlphaFoldDB" id="A0A5B8UZK8"/>
<dbReference type="PANTHER" id="PTHR30606">
    <property type="entry name" value="LIPID A BIOSYNTHESIS LAUROYL ACYLTRANSFERASE"/>
    <property type="match status" value="1"/>
</dbReference>
<reference evidence="8 9" key="1">
    <citation type="journal article" date="2017" name="Curr. Microbiol.">
        <title>Mucilaginibacter ginsenosidivorans sp. nov., Isolated from Soil of Ginseng Field.</title>
        <authorList>
            <person name="Kim M.M."/>
            <person name="Siddiqi M.Z."/>
            <person name="Im W.T."/>
        </authorList>
    </citation>
    <scope>NUCLEOTIDE SEQUENCE [LARGE SCALE GENOMIC DNA]</scope>
    <source>
        <strain evidence="8 9">Gsoil 3017</strain>
    </source>
</reference>
<dbReference type="PANTHER" id="PTHR30606:SF10">
    <property type="entry name" value="PHOSPHATIDYLINOSITOL MANNOSIDE ACYLTRANSFERASE"/>
    <property type="match status" value="1"/>
</dbReference>
<organism evidence="8 9">
    <name type="scientific">Mucilaginibacter ginsenosidivorans</name>
    <dbReference type="NCBI Taxonomy" id="398053"/>
    <lineage>
        <taxon>Bacteria</taxon>
        <taxon>Pseudomonadati</taxon>
        <taxon>Bacteroidota</taxon>
        <taxon>Sphingobacteriia</taxon>
        <taxon>Sphingobacteriales</taxon>
        <taxon>Sphingobacteriaceae</taxon>
        <taxon>Mucilaginibacter</taxon>
    </lineage>
</organism>
<dbReference type="Pfam" id="PF03279">
    <property type="entry name" value="Lip_A_acyltrans"/>
    <property type="match status" value="1"/>
</dbReference>
<evidence type="ECO:0000256" key="2">
    <source>
        <dbReference type="ARBA" id="ARBA00022475"/>
    </source>
</evidence>
<keyword evidence="5 7" id="KW-0472">Membrane</keyword>
<keyword evidence="2" id="KW-1003">Cell membrane</keyword>
<dbReference type="PIRSF" id="PIRSF026649">
    <property type="entry name" value="MsbB"/>
    <property type="match status" value="1"/>
</dbReference>
<accession>A0A5B8UZK8</accession>
<sequence>MIKKGLSYIGVFFFYLLSLLPFWFLYLISDLVFVILYYVTGYRRKVVQDNLRNSFPEKSEEERAVIEKKYFKYMADLTLETIKSTSMSEKQVRRRMVCTNPEIMEHYFAQGKSILAAAGHYGNWELACLNFGFLTDKVKMVVYKPQSSEVFTNFINRTRSRFGTIMISMKQTLRKMIEYKNELTFTVLAADQTPARSEAVYFTTFLNQPTAVFLGVEKLSGIRDCAIVFYRIDLVKRGYYTYTLVPLVENPKETKPYEITKIQVNYLESLIREKPEYWLWSHRRWKIKPEDIAKPVFFD</sequence>
<dbReference type="CDD" id="cd07984">
    <property type="entry name" value="LPLAT_LABLAT-like"/>
    <property type="match status" value="1"/>
</dbReference>
<gene>
    <name evidence="8" type="ORF">FRZ54_18805</name>
</gene>
<dbReference type="GO" id="GO:0016746">
    <property type="term" value="F:acyltransferase activity"/>
    <property type="evidence" value="ECO:0007669"/>
    <property type="project" value="UniProtKB-KW"/>
</dbReference>
<dbReference type="InterPro" id="IPR004960">
    <property type="entry name" value="LipA_acyltrans"/>
</dbReference>
<evidence type="ECO:0000256" key="4">
    <source>
        <dbReference type="ARBA" id="ARBA00022679"/>
    </source>
</evidence>
<keyword evidence="6 8" id="KW-0012">Acyltransferase</keyword>
<dbReference type="RefSeq" id="WP_147033368.1">
    <property type="nucleotide sequence ID" value="NZ_CP042436.1"/>
</dbReference>
<name>A0A5B8UZK8_9SPHI</name>
<dbReference type="GO" id="GO:0009247">
    <property type="term" value="P:glycolipid biosynthetic process"/>
    <property type="evidence" value="ECO:0007669"/>
    <property type="project" value="UniProtKB-ARBA"/>
</dbReference>
<evidence type="ECO:0000256" key="1">
    <source>
        <dbReference type="ARBA" id="ARBA00004533"/>
    </source>
</evidence>
<evidence type="ECO:0000256" key="5">
    <source>
        <dbReference type="ARBA" id="ARBA00023136"/>
    </source>
</evidence>
<evidence type="ECO:0000313" key="9">
    <source>
        <dbReference type="Proteomes" id="UP000321479"/>
    </source>
</evidence>
<feature type="transmembrane region" description="Helical" evidence="7">
    <location>
        <begin position="12"/>
        <end position="39"/>
    </location>
</feature>
<keyword evidence="3" id="KW-0997">Cell inner membrane</keyword>
<evidence type="ECO:0000256" key="3">
    <source>
        <dbReference type="ARBA" id="ARBA00022519"/>
    </source>
</evidence>
<keyword evidence="4 8" id="KW-0808">Transferase</keyword>
<keyword evidence="7" id="KW-1133">Transmembrane helix</keyword>
<evidence type="ECO:0000256" key="7">
    <source>
        <dbReference type="SAM" id="Phobius"/>
    </source>
</evidence>
<evidence type="ECO:0000313" key="8">
    <source>
        <dbReference type="EMBL" id="QEC64534.1"/>
    </source>
</evidence>
<dbReference type="OrthoDB" id="9801955at2"/>
<keyword evidence="7" id="KW-0812">Transmembrane</keyword>
<dbReference type="EMBL" id="CP042436">
    <property type="protein sequence ID" value="QEC64534.1"/>
    <property type="molecule type" value="Genomic_DNA"/>
</dbReference>
<dbReference type="GO" id="GO:0005886">
    <property type="term" value="C:plasma membrane"/>
    <property type="evidence" value="ECO:0007669"/>
    <property type="project" value="UniProtKB-SubCell"/>
</dbReference>
<keyword evidence="9" id="KW-1185">Reference proteome</keyword>
<dbReference type="Proteomes" id="UP000321479">
    <property type="component" value="Chromosome"/>
</dbReference>